<dbReference type="InterPro" id="IPR003705">
    <property type="entry name" value="CbiN"/>
</dbReference>
<evidence type="ECO:0000256" key="9">
    <source>
        <dbReference type="ARBA" id="ARBA00023285"/>
    </source>
</evidence>
<gene>
    <name evidence="10" type="primary">cbiN</name>
    <name evidence="12" type="ORF">FB473_003507</name>
</gene>
<evidence type="ECO:0000256" key="10">
    <source>
        <dbReference type="HAMAP-Rule" id="MF_00330"/>
    </source>
</evidence>
<evidence type="ECO:0000313" key="13">
    <source>
        <dbReference type="Proteomes" id="UP000749311"/>
    </source>
</evidence>
<sequence length="132" mass="13619">MSERAAVKKGSGFGWGSVILVVLLVALFVVSFVLGSGKASDGEEGFGGTDSAVVEIMDEQGAQPWFHPLFEPGSGEIESGLFALQAALGAGVVGFAFGNLRGRQAERNRVERERAEGGPDGDPAVEPEPAAS</sequence>
<evidence type="ECO:0000256" key="8">
    <source>
        <dbReference type="ARBA" id="ARBA00023136"/>
    </source>
</evidence>
<evidence type="ECO:0000256" key="6">
    <source>
        <dbReference type="ARBA" id="ARBA00022989"/>
    </source>
</evidence>
<accession>A0ABX0SPZ5</accession>
<evidence type="ECO:0000256" key="4">
    <source>
        <dbReference type="ARBA" id="ARBA00022573"/>
    </source>
</evidence>
<evidence type="ECO:0000313" key="12">
    <source>
        <dbReference type="EMBL" id="NIH58806.1"/>
    </source>
</evidence>
<keyword evidence="9 10" id="KW-0170">Cobalt</keyword>
<evidence type="ECO:0000256" key="7">
    <source>
        <dbReference type="ARBA" id="ARBA00023065"/>
    </source>
</evidence>
<comment type="function">
    <text evidence="10">Part of the energy-coupling factor (ECF) transporter complex CbiMNOQ involved in cobalt import.</text>
</comment>
<feature type="compositionally biased region" description="Basic and acidic residues" evidence="11">
    <location>
        <begin position="106"/>
        <end position="117"/>
    </location>
</feature>
<organism evidence="12 13">
    <name type="scientific">Brooklawnia cerclae</name>
    <dbReference type="NCBI Taxonomy" id="349934"/>
    <lineage>
        <taxon>Bacteria</taxon>
        <taxon>Bacillati</taxon>
        <taxon>Actinomycetota</taxon>
        <taxon>Actinomycetes</taxon>
        <taxon>Propionibacteriales</taxon>
        <taxon>Propionibacteriaceae</taxon>
        <taxon>Brooklawnia</taxon>
    </lineage>
</organism>
<keyword evidence="4 10" id="KW-0169">Cobalamin biosynthesis</keyword>
<dbReference type="HAMAP" id="MF_00330">
    <property type="entry name" value="CbiN"/>
    <property type="match status" value="1"/>
</dbReference>
<comment type="pathway">
    <text evidence="10">Cofactor biosynthesis; adenosylcobalamin biosynthesis.</text>
</comment>
<keyword evidence="1 10" id="KW-0171">Cobalt transport</keyword>
<proteinExistence type="inferred from homology"/>
<comment type="caution">
    <text evidence="12">The sequence shown here is derived from an EMBL/GenBank/DDBJ whole genome shotgun (WGS) entry which is preliminary data.</text>
</comment>
<evidence type="ECO:0000256" key="5">
    <source>
        <dbReference type="ARBA" id="ARBA00022692"/>
    </source>
</evidence>
<feature type="transmembrane region" description="Helical" evidence="10">
    <location>
        <begin position="80"/>
        <end position="100"/>
    </location>
</feature>
<evidence type="ECO:0000256" key="3">
    <source>
        <dbReference type="ARBA" id="ARBA00022475"/>
    </source>
</evidence>
<comment type="subcellular location">
    <subcellularLocation>
        <location evidence="10">Cell membrane</location>
        <topology evidence="10">Multi-pass membrane protein</topology>
    </subcellularLocation>
</comment>
<keyword evidence="13" id="KW-1185">Reference proteome</keyword>
<comment type="subunit">
    <text evidence="10">Forms an energy-coupling factor (ECF) transporter complex composed of an ATP-binding protein (A component, CbiO), a transmembrane protein (T component, CbiQ) and 2 possible substrate-capture proteins (S components, CbiM and CbiN) of unknown stoichimetry.</text>
</comment>
<feature type="transmembrane region" description="Helical" evidence="10">
    <location>
        <begin position="12"/>
        <end position="34"/>
    </location>
</feature>
<dbReference type="PANTHER" id="PTHR38662:SF1">
    <property type="entry name" value="COBALT TRANSPORT PROTEIN CBIN"/>
    <property type="match status" value="1"/>
</dbReference>
<dbReference type="Pfam" id="PF02553">
    <property type="entry name" value="CbiN"/>
    <property type="match status" value="1"/>
</dbReference>
<keyword evidence="8 10" id="KW-0472">Membrane</keyword>
<comment type="similarity">
    <text evidence="10">Belongs to the CbiN family.</text>
</comment>
<feature type="region of interest" description="Disordered" evidence="11">
    <location>
        <begin position="106"/>
        <end position="132"/>
    </location>
</feature>
<evidence type="ECO:0000256" key="2">
    <source>
        <dbReference type="ARBA" id="ARBA00022448"/>
    </source>
</evidence>
<dbReference type="NCBIfam" id="NF002780">
    <property type="entry name" value="PRK02898.1"/>
    <property type="match status" value="1"/>
</dbReference>
<keyword evidence="6 10" id="KW-1133">Transmembrane helix</keyword>
<keyword evidence="5 10" id="KW-0812">Transmembrane</keyword>
<evidence type="ECO:0000256" key="11">
    <source>
        <dbReference type="SAM" id="MobiDB-lite"/>
    </source>
</evidence>
<dbReference type="PANTHER" id="PTHR38662">
    <property type="entry name" value="COBALT TRANSPORT PROTEIN CBIN"/>
    <property type="match status" value="1"/>
</dbReference>
<dbReference type="EMBL" id="JAAMOZ010000005">
    <property type="protein sequence ID" value="NIH58806.1"/>
    <property type="molecule type" value="Genomic_DNA"/>
</dbReference>
<name>A0ABX0SPZ5_9ACTN</name>
<keyword evidence="3 10" id="KW-1003">Cell membrane</keyword>
<dbReference type="RefSeq" id="WP_167171985.1">
    <property type="nucleotide sequence ID" value="NZ_BAAAOO010000006.1"/>
</dbReference>
<reference evidence="12 13" key="1">
    <citation type="submission" date="2020-02" db="EMBL/GenBank/DDBJ databases">
        <title>Sequencing the genomes of 1000 actinobacteria strains.</title>
        <authorList>
            <person name="Klenk H.-P."/>
        </authorList>
    </citation>
    <scope>NUCLEOTIDE SEQUENCE [LARGE SCALE GENOMIC DNA]</scope>
    <source>
        <strain evidence="12 13">DSM 19609</strain>
    </source>
</reference>
<protein>
    <recommendedName>
        <fullName evidence="10">Cobalt transport protein CbiN</fullName>
    </recommendedName>
    <alternativeName>
        <fullName evidence="10">Energy-coupling factor transporter probable substrate-capture protein CbiN</fullName>
        <shortName evidence="10">ECF transporter S component CbiN</shortName>
    </alternativeName>
</protein>
<keyword evidence="2 10" id="KW-0813">Transport</keyword>
<keyword evidence="7 10" id="KW-0406">Ion transport</keyword>
<dbReference type="Proteomes" id="UP000749311">
    <property type="component" value="Unassembled WGS sequence"/>
</dbReference>
<evidence type="ECO:0000256" key="1">
    <source>
        <dbReference type="ARBA" id="ARBA00022426"/>
    </source>
</evidence>